<name>A0A4U7AP23_9PEZI</name>
<dbReference type="AlphaFoldDB" id="A0A4U7AP23"/>
<organism evidence="4 5">
    <name type="scientific">Elsinoe australis</name>
    <dbReference type="NCBI Taxonomy" id="40998"/>
    <lineage>
        <taxon>Eukaryota</taxon>
        <taxon>Fungi</taxon>
        <taxon>Dikarya</taxon>
        <taxon>Ascomycota</taxon>
        <taxon>Pezizomycotina</taxon>
        <taxon>Dothideomycetes</taxon>
        <taxon>Dothideomycetidae</taxon>
        <taxon>Myriangiales</taxon>
        <taxon>Elsinoaceae</taxon>
        <taxon>Elsinoe</taxon>
    </lineage>
</organism>
<dbReference type="Proteomes" id="UP000308133">
    <property type="component" value="Unassembled WGS sequence"/>
</dbReference>
<evidence type="ECO:0000259" key="3">
    <source>
        <dbReference type="Pfam" id="PF00857"/>
    </source>
</evidence>
<accession>A0A4U7AP23</accession>
<dbReference type="InterPro" id="IPR000868">
    <property type="entry name" value="Isochorismatase-like_dom"/>
</dbReference>
<dbReference type="CDD" id="cd00431">
    <property type="entry name" value="cysteine_hydrolases"/>
    <property type="match status" value="1"/>
</dbReference>
<dbReference type="InterPro" id="IPR036380">
    <property type="entry name" value="Isochorismatase-like_sf"/>
</dbReference>
<dbReference type="Gene3D" id="3.40.50.850">
    <property type="entry name" value="Isochorismatase-like"/>
    <property type="match status" value="1"/>
</dbReference>
<dbReference type="EMBL" id="PTQR01000131">
    <property type="protein sequence ID" value="TKX18230.1"/>
    <property type="molecule type" value="Genomic_DNA"/>
</dbReference>
<dbReference type="PANTHER" id="PTHR43540">
    <property type="entry name" value="PEROXYUREIDOACRYLATE/UREIDOACRYLATE AMIDOHYDROLASE-RELATED"/>
    <property type="match status" value="1"/>
</dbReference>
<dbReference type="SUPFAM" id="SSF52499">
    <property type="entry name" value="Isochorismatase-like hydrolases"/>
    <property type="match status" value="1"/>
</dbReference>
<evidence type="ECO:0000313" key="4">
    <source>
        <dbReference type="EMBL" id="TKX18230.1"/>
    </source>
</evidence>
<proteinExistence type="inferred from homology"/>
<evidence type="ECO:0000256" key="2">
    <source>
        <dbReference type="ARBA" id="ARBA00022801"/>
    </source>
</evidence>
<gene>
    <name evidence="4" type="ORF">C1H76_9704</name>
</gene>
<dbReference type="GO" id="GO:0016787">
    <property type="term" value="F:hydrolase activity"/>
    <property type="evidence" value="ECO:0007669"/>
    <property type="project" value="UniProtKB-KW"/>
</dbReference>
<dbReference type="InterPro" id="IPR050272">
    <property type="entry name" value="Isochorismatase-like_hydrls"/>
</dbReference>
<protein>
    <submittedName>
        <fullName evidence="4">Isochorismatase-like protein 10</fullName>
    </submittedName>
</protein>
<evidence type="ECO:0000256" key="1">
    <source>
        <dbReference type="ARBA" id="ARBA00006336"/>
    </source>
</evidence>
<reference evidence="4 5" key="1">
    <citation type="submission" date="2018-02" db="EMBL/GenBank/DDBJ databases">
        <title>Draft genome sequences of Elsinoe sp., causing black scab on jojoba.</title>
        <authorList>
            <person name="Stodart B."/>
            <person name="Jeffress S."/>
            <person name="Ash G."/>
            <person name="Arun Chinnappa K."/>
        </authorList>
    </citation>
    <scope>NUCLEOTIDE SEQUENCE [LARGE SCALE GENOMIC DNA]</scope>
    <source>
        <strain evidence="4 5">Hillstone_2</strain>
    </source>
</reference>
<evidence type="ECO:0000313" key="5">
    <source>
        <dbReference type="Proteomes" id="UP000308133"/>
    </source>
</evidence>
<keyword evidence="2" id="KW-0378">Hydrolase</keyword>
<comment type="similarity">
    <text evidence="1">Belongs to the isochorismatase family.</text>
</comment>
<feature type="domain" description="Isochorismatase-like" evidence="3">
    <location>
        <begin position="25"/>
        <end position="217"/>
    </location>
</feature>
<dbReference type="Pfam" id="PF00857">
    <property type="entry name" value="Isochorismatase"/>
    <property type="match status" value="1"/>
</dbReference>
<comment type="caution">
    <text evidence="4">The sequence shown here is derived from an EMBL/GenBank/DDBJ whole genome shotgun (WGS) entry which is preliminary data.</text>
</comment>
<dbReference type="PANTHER" id="PTHR43540:SF9">
    <property type="entry name" value="FAMILY HYDROLASE, PUTATIVE (AFU_ORTHOLOGUE AFUA_2G08700)-RELATED"/>
    <property type="match status" value="1"/>
</dbReference>
<sequence length="231" mass="24799">MPTSQIAAAVPYVWPYDSSLSRETTALVIIDMQNDFLTEGGYISHQGYDISASRAIIPAVQSLLHTFRKAGWQVYHTREGHRADLSTLPPREAFRSRNNPSQQGIGAPSPLGGRLLIRGGKGHAIIPELYPIEGEPVIDKPGKGAFANTDFELILRNRGIRNLVVAGVTTDICVSTTVREASDRGFECAVVGDACASVDVKLHDATLESVKSEGGIFGTVVKAQDVVGSLE</sequence>